<evidence type="ECO:0000313" key="2">
    <source>
        <dbReference type="Proteomes" id="UP000249610"/>
    </source>
</evidence>
<proteinExistence type="predicted"/>
<comment type="caution">
    <text evidence="1">The sequence shown here is derived from an EMBL/GenBank/DDBJ whole genome shotgun (WGS) entry which is preliminary data.</text>
</comment>
<sequence length="164" mass="19151">MQQFYLYMISLGWLVFAHPFHISLTEIKWNAETEHIEISQKIFWDDLEIGLGDFHDESIDFLNPANKEKLSKQIESYLQEKNTIWIDDKSVSLTFIGYEVEEDAAWFYLESEKVKEPTAVKIKNSLLLDDFPDQKNVVQVYFESKSPKSIILGKGKEIGILKKN</sequence>
<name>A0A327P4H0_9BACT</name>
<protein>
    <recommendedName>
        <fullName evidence="3">Orphan protein</fullName>
    </recommendedName>
</protein>
<dbReference type="Pfam" id="PF20420">
    <property type="entry name" value="DUF6702"/>
    <property type="match status" value="1"/>
</dbReference>
<dbReference type="OrthoDB" id="5735516at2"/>
<dbReference type="InterPro" id="IPR046525">
    <property type="entry name" value="DUF6702"/>
</dbReference>
<gene>
    <name evidence="1" type="ORF">LV83_03864</name>
</gene>
<accession>A0A327P4H0</accession>
<dbReference type="Proteomes" id="UP000249610">
    <property type="component" value="Unassembled WGS sequence"/>
</dbReference>
<dbReference type="EMBL" id="QLLK01000015">
    <property type="protein sequence ID" value="RAI84816.1"/>
    <property type="molecule type" value="Genomic_DNA"/>
</dbReference>
<evidence type="ECO:0000313" key="1">
    <source>
        <dbReference type="EMBL" id="RAI84816.1"/>
    </source>
</evidence>
<evidence type="ECO:0008006" key="3">
    <source>
        <dbReference type="Google" id="ProtNLM"/>
    </source>
</evidence>
<reference evidence="1 2" key="1">
    <citation type="submission" date="2018-06" db="EMBL/GenBank/DDBJ databases">
        <title>Genomic Encyclopedia of Archaeal and Bacterial Type Strains, Phase II (KMG-II): from individual species to whole genera.</title>
        <authorList>
            <person name="Goeker M."/>
        </authorList>
    </citation>
    <scope>NUCLEOTIDE SEQUENCE [LARGE SCALE GENOMIC DNA]</scope>
    <source>
        <strain evidence="1 2">DSM 23446</strain>
    </source>
</reference>
<dbReference type="AlphaFoldDB" id="A0A327P4H0"/>
<keyword evidence="2" id="KW-1185">Reference proteome</keyword>
<organism evidence="1 2">
    <name type="scientific">Algoriphagus yeomjeoni</name>
    <dbReference type="NCBI Taxonomy" id="291403"/>
    <lineage>
        <taxon>Bacteria</taxon>
        <taxon>Pseudomonadati</taxon>
        <taxon>Bacteroidota</taxon>
        <taxon>Cytophagia</taxon>
        <taxon>Cytophagales</taxon>
        <taxon>Cyclobacteriaceae</taxon>
        <taxon>Algoriphagus</taxon>
    </lineage>
</organism>
<dbReference type="RefSeq" id="WP_111613174.1">
    <property type="nucleotide sequence ID" value="NZ_QLLK01000015.1"/>
</dbReference>